<keyword evidence="4 11" id="KW-0240">DNA-directed RNA polymerase</keyword>
<dbReference type="SUPFAM" id="SSF63562">
    <property type="entry name" value="RPB6/omega subunit-like"/>
    <property type="match status" value="1"/>
</dbReference>
<dbReference type="InterPro" id="IPR036161">
    <property type="entry name" value="RPB6/omega-like_sf"/>
</dbReference>
<comment type="similarity">
    <text evidence="1 11">Belongs to the RNA polymerase subunit omega family.</text>
</comment>
<dbReference type="HAMAP" id="MF_00366">
    <property type="entry name" value="RNApol_bact_RpoZ"/>
    <property type="match status" value="1"/>
</dbReference>
<comment type="subunit">
    <text evidence="11">The RNAP catalytic core consists of 2 alpha, 1 beta, 1 beta' and 1 omega subunit. When a sigma factor is associated with the core the holoenzyme is formed, which can initiate transcription.</text>
</comment>
<dbReference type="EMBL" id="BLLI01000080">
    <property type="protein sequence ID" value="GFH43347.1"/>
    <property type="molecule type" value="Genomic_DNA"/>
</dbReference>
<proteinExistence type="inferred from homology"/>
<keyword evidence="5 11" id="KW-0808">Transferase</keyword>
<dbReference type="PANTHER" id="PTHR34476">
    <property type="entry name" value="DNA-DIRECTED RNA POLYMERASE SUBUNIT OMEGA"/>
    <property type="match status" value="1"/>
</dbReference>
<organism evidence="12 13">
    <name type="scientific">Pseudolactococcus hodotermopsidis</name>
    <dbReference type="NCBI Taxonomy" id="2709157"/>
    <lineage>
        <taxon>Bacteria</taxon>
        <taxon>Bacillati</taxon>
        <taxon>Bacillota</taxon>
        <taxon>Bacilli</taxon>
        <taxon>Lactobacillales</taxon>
        <taxon>Streptococcaceae</taxon>
        <taxon>Pseudolactococcus</taxon>
    </lineage>
</organism>
<dbReference type="GO" id="GO:0006351">
    <property type="term" value="P:DNA-templated transcription"/>
    <property type="evidence" value="ECO:0007669"/>
    <property type="project" value="UniProtKB-UniRule"/>
</dbReference>
<keyword evidence="13" id="KW-1185">Reference proteome</keyword>
<dbReference type="NCBIfam" id="TIGR00690">
    <property type="entry name" value="rpoZ"/>
    <property type="match status" value="1"/>
</dbReference>
<evidence type="ECO:0000256" key="5">
    <source>
        <dbReference type="ARBA" id="ARBA00022679"/>
    </source>
</evidence>
<dbReference type="InterPro" id="IPR006110">
    <property type="entry name" value="Pol_omega/Rpo6/RPB6"/>
</dbReference>
<dbReference type="EC" id="2.7.7.6" evidence="2 11"/>
<evidence type="ECO:0000256" key="8">
    <source>
        <dbReference type="ARBA" id="ARBA00024694"/>
    </source>
</evidence>
<accession>A0A6A0BHR9</accession>
<evidence type="ECO:0000256" key="10">
    <source>
        <dbReference type="ARBA" id="ARBA00048552"/>
    </source>
</evidence>
<protein>
    <recommendedName>
        <fullName evidence="3 11">DNA-directed RNA polymerase subunit omega</fullName>
        <shortName evidence="11">RNAP omega subunit</shortName>
        <ecNumber evidence="2 11">2.7.7.6</ecNumber>
    </recommendedName>
    <alternativeName>
        <fullName evidence="11">RNA polymerase omega subunit</fullName>
    </alternativeName>
    <alternativeName>
        <fullName evidence="9 11">Transcriptase subunit omega</fullName>
    </alternativeName>
</protein>
<dbReference type="AlphaFoldDB" id="A0A6A0BHR9"/>
<evidence type="ECO:0000313" key="12">
    <source>
        <dbReference type="EMBL" id="GFH43347.1"/>
    </source>
</evidence>
<evidence type="ECO:0000256" key="11">
    <source>
        <dbReference type="HAMAP-Rule" id="MF_00366"/>
    </source>
</evidence>
<keyword evidence="6 11" id="KW-0548">Nucleotidyltransferase</keyword>
<evidence type="ECO:0000256" key="2">
    <source>
        <dbReference type="ARBA" id="ARBA00012418"/>
    </source>
</evidence>
<dbReference type="GO" id="GO:0003677">
    <property type="term" value="F:DNA binding"/>
    <property type="evidence" value="ECO:0007669"/>
    <property type="project" value="UniProtKB-UniRule"/>
</dbReference>
<comment type="caution">
    <text evidence="12">The sequence shown here is derived from an EMBL/GenBank/DDBJ whole genome shotgun (WGS) entry which is preliminary data.</text>
</comment>
<evidence type="ECO:0000256" key="4">
    <source>
        <dbReference type="ARBA" id="ARBA00022478"/>
    </source>
</evidence>
<evidence type="ECO:0000313" key="13">
    <source>
        <dbReference type="Proteomes" id="UP000480303"/>
    </source>
</evidence>
<comment type="function">
    <text evidence="8 11">Promotes RNA polymerase assembly. Latches the N- and C-terminal regions of the beta' subunit thereby facilitating its interaction with the beta and alpha subunits.</text>
</comment>
<reference evidence="12 13" key="1">
    <citation type="submission" date="2020-02" db="EMBL/GenBank/DDBJ databases">
        <title>Draft genome sequence of Lactococcus sp. Hs30E4-3.</title>
        <authorList>
            <person name="Noda S."/>
            <person name="Yuki M."/>
            <person name="Ohkuma M."/>
        </authorList>
    </citation>
    <scope>NUCLEOTIDE SEQUENCE [LARGE SCALE GENOMIC DNA]</scope>
    <source>
        <strain evidence="12 13">Hs30E4-3</strain>
    </source>
</reference>
<dbReference type="GO" id="GO:0000428">
    <property type="term" value="C:DNA-directed RNA polymerase complex"/>
    <property type="evidence" value="ECO:0007669"/>
    <property type="project" value="UniProtKB-KW"/>
</dbReference>
<comment type="catalytic activity">
    <reaction evidence="10 11">
        <text>RNA(n) + a ribonucleoside 5'-triphosphate = RNA(n+1) + diphosphate</text>
        <dbReference type="Rhea" id="RHEA:21248"/>
        <dbReference type="Rhea" id="RHEA-COMP:14527"/>
        <dbReference type="Rhea" id="RHEA-COMP:17342"/>
        <dbReference type="ChEBI" id="CHEBI:33019"/>
        <dbReference type="ChEBI" id="CHEBI:61557"/>
        <dbReference type="ChEBI" id="CHEBI:140395"/>
        <dbReference type="EC" id="2.7.7.6"/>
    </reaction>
</comment>
<evidence type="ECO:0000256" key="1">
    <source>
        <dbReference type="ARBA" id="ARBA00006711"/>
    </source>
</evidence>
<dbReference type="Proteomes" id="UP000480303">
    <property type="component" value="Unassembled WGS sequence"/>
</dbReference>
<dbReference type="InterPro" id="IPR003716">
    <property type="entry name" value="DNA-dir_RNA_pol_omega"/>
</dbReference>
<sequence>MMLKPSIDVLLDKVDSKYSLVVLEAKRAHELRDGERKTKEFSSVKPTLQALEEVAEGTVTIHPSPEAKRFALREKRELTHLRKLDEERRIKEKIAQEQADEEAKARKGEAEKVVAEVTEEVPVEAELPEVSEVVVFTEETDAE</sequence>
<evidence type="ECO:0000256" key="7">
    <source>
        <dbReference type="ARBA" id="ARBA00023163"/>
    </source>
</evidence>
<evidence type="ECO:0000256" key="3">
    <source>
        <dbReference type="ARBA" id="ARBA00013725"/>
    </source>
</evidence>
<evidence type="ECO:0000256" key="6">
    <source>
        <dbReference type="ARBA" id="ARBA00022695"/>
    </source>
</evidence>
<keyword evidence="7 11" id="KW-0804">Transcription</keyword>
<name>A0A6A0BHR9_9LACT</name>
<dbReference type="Gene3D" id="3.90.940.10">
    <property type="match status" value="1"/>
</dbReference>
<evidence type="ECO:0000256" key="9">
    <source>
        <dbReference type="ARBA" id="ARBA00029924"/>
    </source>
</evidence>
<dbReference type="Pfam" id="PF01192">
    <property type="entry name" value="RNA_pol_Rpb6"/>
    <property type="match status" value="1"/>
</dbReference>
<dbReference type="PANTHER" id="PTHR34476:SF1">
    <property type="entry name" value="DNA-DIRECTED RNA POLYMERASE SUBUNIT OMEGA"/>
    <property type="match status" value="1"/>
</dbReference>
<gene>
    <name evidence="11" type="primary">rpoZ</name>
    <name evidence="12" type="ORF">Hs30E_18980</name>
</gene>
<dbReference type="SMART" id="SM01409">
    <property type="entry name" value="RNA_pol_Rpb6"/>
    <property type="match status" value="1"/>
</dbReference>
<dbReference type="GO" id="GO:0003899">
    <property type="term" value="F:DNA-directed RNA polymerase activity"/>
    <property type="evidence" value="ECO:0007669"/>
    <property type="project" value="UniProtKB-UniRule"/>
</dbReference>